<reference evidence="1 2" key="1">
    <citation type="journal article" date="2012" name="J. Bacteriol.">
        <title>Complete genome sequence of Rickettsia slovaca, the agent of tick-borne lymphadenitis.</title>
        <authorList>
            <person name="Fournier P.E."/>
            <person name="El Karkouri K."/>
            <person name="Robert C."/>
            <person name="Medigue C."/>
            <person name="Raoult D."/>
        </authorList>
    </citation>
    <scope>NUCLEOTIDE SEQUENCE [LARGE SCALE GENOMIC DNA]</scope>
    <source>
        <strain evidence="1 2">13-B</strain>
    </source>
</reference>
<sequence length="74" mass="8576">MISTASSAYKIFKSSSVSEKRRLVNLIFGNLILKPEKLDFMLRSLFDTLVNLSKNGEWYPRPDLNRQELTLHGF</sequence>
<evidence type="ECO:0000313" key="2">
    <source>
        <dbReference type="Proteomes" id="UP000005443"/>
    </source>
</evidence>
<organism evidence="1 2">
    <name type="scientific">Rickettsia slovaca (strain 13-B)</name>
    <dbReference type="NCBI Taxonomy" id="941638"/>
    <lineage>
        <taxon>Bacteria</taxon>
        <taxon>Pseudomonadati</taxon>
        <taxon>Pseudomonadota</taxon>
        <taxon>Alphaproteobacteria</taxon>
        <taxon>Rickettsiales</taxon>
        <taxon>Rickettsiaceae</taxon>
        <taxon>Rickettsieae</taxon>
        <taxon>Rickettsia</taxon>
        <taxon>spotted fever group</taxon>
    </lineage>
</organism>
<accession>A0ABN4A7E6</accession>
<gene>
    <name evidence="1" type="ordered locus">Rsl_1590</name>
</gene>
<dbReference type="EMBL" id="CP002428">
    <property type="protein sequence ID" value="AEV92551.1"/>
    <property type="molecule type" value="Genomic_DNA"/>
</dbReference>
<protein>
    <submittedName>
        <fullName evidence="1">Cassette chromosome recombinase B</fullName>
    </submittedName>
</protein>
<name>A0ABN4A7E6_RICS1</name>
<dbReference type="Proteomes" id="UP000005443">
    <property type="component" value="Chromosome"/>
</dbReference>
<evidence type="ECO:0000313" key="1">
    <source>
        <dbReference type="EMBL" id="AEV92551.1"/>
    </source>
</evidence>
<proteinExistence type="predicted"/>
<keyword evidence="2" id="KW-1185">Reference proteome</keyword>